<name>A0A1H3I7S7_9ACTN</name>
<dbReference type="AlphaFoldDB" id="A0A1H3I7S7"/>
<evidence type="ECO:0000313" key="2">
    <source>
        <dbReference type="EMBL" id="SDY23188.1"/>
    </source>
</evidence>
<dbReference type="Gene3D" id="3.40.960.10">
    <property type="entry name" value="VSR Endonuclease"/>
    <property type="match status" value="1"/>
</dbReference>
<dbReference type="InterPro" id="IPR018547">
    <property type="entry name" value="AbiEi_C"/>
</dbReference>
<dbReference type="RefSeq" id="WP_091552110.1">
    <property type="nucleotide sequence ID" value="NZ_FNPH01000001.1"/>
</dbReference>
<gene>
    <name evidence="2" type="ORF">SAMN05444365_1011140</name>
</gene>
<proteinExistence type="predicted"/>
<evidence type="ECO:0000259" key="1">
    <source>
        <dbReference type="Pfam" id="PF09407"/>
    </source>
</evidence>
<dbReference type="InterPro" id="IPR011335">
    <property type="entry name" value="Restrct_endonuc-II-like"/>
</dbReference>
<feature type="domain" description="AbiEi antitoxin C-terminal" evidence="1">
    <location>
        <begin position="60"/>
        <end position="173"/>
    </location>
</feature>
<protein>
    <submittedName>
        <fullName evidence="2">Transcriptional regulator, AbiEi antitoxin, Type IV TA system</fullName>
    </submittedName>
</protein>
<dbReference type="Pfam" id="PF09407">
    <property type="entry name" value="AbiEi_1"/>
    <property type="match status" value="1"/>
</dbReference>
<sequence>MDAQTLIRGVAAGQDGVVTLAQARDAGLRKNEVDSLCRSGRWRRLALGTYLVDAHLVPDVPRRARIRAAVTSLGPRAVAVLDTAAELYGIAGLRPTPEIHVSVPVDEPRGQRFRDPSVVVHQLTLQRSAIAVASGIPATTPVRTVADVILRADRLTAVSAIDSALNSQLLAVDDLAVVAGLIGGRRGAVAARGFLTEADPRAQSPLETRVRLRCADGRVPPDTLQHEIRDEDGYLLGIGDLAWLRARIVGEADGRGPHSGPEALYQDRRRQNRLVNAGWSVLRFTWSDTLRPDYIPYAVRAALAAAHSR</sequence>
<organism evidence="2 3">
    <name type="scientific">Micromonospora pattaloongensis</name>
    <dbReference type="NCBI Taxonomy" id="405436"/>
    <lineage>
        <taxon>Bacteria</taxon>
        <taxon>Bacillati</taxon>
        <taxon>Actinomycetota</taxon>
        <taxon>Actinomycetes</taxon>
        <taxon>Micromonosporales</taxon>
        <taxon>Micromonosporaceae</taxon>
        <taxon>Micromonospora</taxon>
    </lineage>
</organism>
<dbReference type="EMBL" id="FNPH01000001">
    <property type="protein sequence ID" value="SDY23188.1"/>
    <property type="molecule type" value="Genomic_DNA"/>
</dbReference>
<keyword evidence="3" id="KW-1185">Reference proteome</keyword>
<dbReference type="OrthoDB" id="5143202at2"/>
<accession>A0A1H3I7S7</accession>
<dbReference type="SUPFAM" id="SSF52980">
    <property type="entry name" value="Restriction endonuclease-like"/>
    <property type="match status" value="1"/>
</dbReference>
<dbReference type="STRING" id="405436.SAMN05444365_1011140"/>
<reference evidence="3" key="1">
    <citation type="submission" date="2016-10" db="EMBL/GenBank/DDBJ databases">
        <authorList>
            <person name="Varghese N."/>
            <person name="Submissions S."/>
        </authorList>
    </citation>
    <scope>NUCLEOTIDE SEQUENCE [LARGE SCALE GENOMIC DNA]</scope>
    <source>
        <strain evidence="3">DSM 45245</strain>
    </source>
</reference>
<evidence type="ECO:0000313" key="3">
    <source>
        <dbReference type="Proteomes" id="UP000242415"/>
    </source>
</evidence>
<dbReference type="Proteomes" id="UP000242415">
    <property type="component" value="Unassembled WGS sequence"/>
</dbReference>